<dbReference type="SUPFAM" id="SSF48498">
    <property type="entry name" value="Tetracyclin repressor-like, C-terminal domain"/>
    <property type="match status" value="1"/>
</dbReference>
<dbReference type="GO" id="GO:0000976">
    <property type="term" value="F:transcription cis-regulatory region binding"/>
    <property type="evidence" value="ECO:0007669"/>
    <property type="project" value="TreeGrafter"/>
</dbReference>
<dbReference type="Pfam" id="PF21597">
    <property type="entry name" value="TetR_C_43"/>
    <property type="match status" value="1"/>
</dbReference>
<dbReference type="EMBL" id="QUNO01000009">
    <property type="protein sequence ID" value="REH43669.1"/>
    <property type="molecule type" value="Genomic_DNA"/>
</dbReference>
<keyword evidence="3" id="KW-0804">Transcription</keyword>
<keyword evidence="2 4" id="KW-0238">DNA-binding</keyword>
<organism evidence="6 7">
    <name type="scientific">Kutzneria buriramensis</name>
    <dbReference type="NCBI Taxonomy" id="1045776"/>
    <lineage>
        <taxon>Bacteria</taxon>
        <taxon>Bacillati</taxon>
        <taxon>Actinomycetota</taxon>
        <taxon>Actinomycetes</taxon>
        <taxon>Pseudonocardiales</taxon>
        <taxon>Pseudonocardiaceae</taxon>
        <taxon>Kutzneria</taxon>
    </lineage>
</organism>
<feature type="DNA-binding region" description="H-T-H motif" evidence="4">
    <location>
        <begin position="29"/>
        <end position="48"/>
    </location>
</feature>
<dbReference type="Gene3D" id="1.10.357.10">
    <property type="entry name" value="Tetracycline Repressor, domain 2"/>
    <property type="match status" value="1"/>
</dbReference>
<evidence type="ECO:0000259" key="5">
    <source>
        <dbReference type="PROSITE" id="PS50977"/>
    </source>
</evidence>
<dbReference type="PROSITE" id="PS50977">
    <property type="entry name" value="HTH_TETR_2"/>
    <property type="match status" value="1"/>
</dbReference>
<evidence type="ECO:0000256" key="4">
    <source>
        <dbReference type="PROSITE-ProRule" id="PRU00335"/>
    </source>
</evidence>
<name>A0A3E0HEG8_9PSEU</name>
<dbReference type="OrthoDB" id="3295174at2"/>
<dbReference type="InterPro" id="IPR009057">
    <property type="entry name" value="Homeodomain-like_sf"/>
</dbReference>
<comment type="caution">
    <text evidence="6">The sequence shown here is derived from an EMBL/GenBank/DDBJ whole genome shotgun (WGS) entry which is preliminary data.</text>
</comment>
<gene>
    <name evidence="6" type="ORF">BCF44_109212</name>
</gene>
<sequence>MALRSDAAQNRERILAVAREALTEDGDASLNSIAKRAGVGPGTLYRHFPNRESLVLEVFRTEVQGLAARTSELLRTEPPLDAFRQWSRRLAAYLKIKRGLGEALTGAVHDAMTTESHGPVIAGITALLDAGVADGSIRPGVDPDDLLLMMGALWRVPPGPAGERQADRLLELIVSALRP</sequence>
<feature type="domain" description="HTH tetR-type" evidence="5">
    <location>
        <begin position="8"/>
        <end position="66"/>
    </location>
</feature>
<accession>A0A3E0HEG8</accession>
<evidence type="ECO:0000256" key="2">
    <source>
        <dbReference type="ARBA" id="ARBA00023125"/>
    </source>
</evidence>
<dbReference type="AlphaFoldDB" id="A0A3E0HEG8"/>
<keyword evidence="7" id="KW-1185">Reference proteome</keyword>
<proteinExistence type="predicted"/>
<dbReference type="GO" id="GO:0003700">
    <property type="term" value="F:DNA-binding transcription factor activity"/>
    <property type="evidence" value="ECO:0007669"/>
    <property type="project" value="TreeGrafter"/>
</dbReference>
<evidence type="ECO:0000313" key="6">
    <source>
        <dbReference type="EMBL" id="REH43669.1"/>
    </source>
</evidence>
<dbReference type="PANTHER" id="PTHR30055:SF234">
    <property type="entry name" value="HTH-TYPE TRANSCRIPTIONAL REGULATOR BETI"/>
    <property type="match status" value="1"/>
</dbReference>
<evidence type="ECO:0000256" key="3">
    <source>
        <dbReference type="ARBA" id="ARBA00023163"/>
    </source>
</evidence>
<dbReference type="SUPFAM" id="SSF46689">
    <property type="entry name" value="Homeodomain-like"/>
    <property type="match status" value="1"/>
</dbReference>
<dbReference type="InterPro" id="IPR001647">
    <property type="entry name" value="HTH_TetR"/>
</dbReference>
<dbReference type="PANTHER" id="PTHR30055">
    <property type="entry name" value="HTH-TYPE TRANSCRIPTIONAL REGULATOR RUTR"/>
    <property type="match status" value="1"/>
</dbReference>
<dbReference type="Proteomes" id="UP000256269">
    <property type="component" value="Unassembled WGS sequence"/>
</dbReference>
<dbReference type="InterPro" id="IPR050109">
    <property type="entry name" value="HTH-type_TetR-like_transc_reg"/>
</dbReference>
<keyword evidence="1" id="KW-0805">Transcription regulation</keyword>
<reference evidence="6 7" key="1">
    <citation type="submission" date="2018-08" db="EMBL/GenBank/DDBJ databases">
        <title>Genomic Encyclopedia of Archaeal and Bacterial Type Strains, Phase II (KMG-II): from individual species to whole genera.</title>
        <authorList>
            <person name="Goeker M."/>
        </authorList>
    </citation>
    <scope>NUCLEOTIDE SEQUENCE [LARGE SCALE GENOMIC DNA]</scope>
    <source>
        <strain evidence="6 7">DSM 45791</strain>
    </source>
</reference>
<protein>
    <submittedName>
        <fullName evidence="6">AcrR family transcriptional regulator</fullName>
    </submittedName>
</protein>
<dbReference type="RefSeq" id="WP_116177108.1">
    <property type="nucleotide sequence ID" value="NZ_CP144375.1"/>
</dbReference>
<dbReference type="InterPro" id="IPR049445">
    <property type="entry name" value="TetR_SbtR-like_C"/>
</dbReference>
<dbReference type="InterPro" id="IPR036271">
    <property type="entry name" value="Tet_transcr_reg_TetR-rel_C_sf"/>
</dbReference>
<evidence type="ECO:0000256" key="1">
    <source>
        <dbReference type="ARBA" id="ARBA00023015"/>
    </source>
</evidence>
<evidence type="ECO:0000313" key="7">
    <source>
        <dbReference type="Proteomes" id="UP000256269"/>
    </source>
</evidence>
<dbReference type="Pfam" id="PF00440">
    <property type="entry name" value="TetR_N"/>
    <property type="match status" value="1"/>
</dbReference>